<dbReference type="OrthoDB" id="9803456at2"/>
<keyword evidence="3" id="KW-0997">Cell inner membrane</keyword>
<dbReference type="GO" id="GO:0005886">
    <property type="term" value="C:plasma membrane"/>
    <property type="evidence" value="ECO:0007669"/>
    <property type="project" value="UniProtKB-SubCell"/>
</dbReference>
<name>A0A366KC41_9BIFI</name>
<dbReference type="GO" id="GO:0016746">
    <property type="term" value="F:acyltransferase activity"/>
    <property type="evidence" value="ECO:0007669"/>
    <property type="project" value="UniProtKB-KW"/>
</dbReference>
<dbReference type="GO" id="GO:0009247">
    <property type="term" value="P:glycolipid biosynthetic process"/>
    <property type="evidence" value="ECO:0007669"/>
    <property type="project" value="UniProtKB-ARBA"/>
</dbReference>
<evidence type="ECO:0000313" key="9">
    <source>
        <dbReference type="Proteomes" id="UP000252345"/>
    </source>
</evidence>
<reference evidence="8 9" key="1">
    <citation type="submission" date="2017-10" db="EMBL/GenBank/DDBJ databases">
        <title>Bifidobacterium xylocopum sp. nov. and Bifidobacterium aemilianum sp. nov., from the carpenter bee (Xylocopa violacea) digestive tract.</title>
        <authorList>
            <person name="Alberoni D."/>
            <person name="Baffoni L."/>
            <person name="Di Gioia D."/>
            <person name="Gaggia F."/>
            <person name="Biavati B."/>
        </authorList>
    </citation>
    <scope>NUCLEOTIDE SEQUENCE [LARGE SCALE GENOMIC DNA]</scope>
    <source>
        <strain evidence="8 9">XV2</strain>
    </source>
</reference>
<accession>A0A366KC41</accession>
<gene>
    <name evidence="8" type="ORF">CRD59_04490</name>
</gene>
<proteinExistence type="predicted"/>
<dbReference type="PANTHER" id="PTHR30606">
    <property type="entry name" value="LIPID A BIOSYNTHESIS LAUROYL ACYLTRANSFERASE"/>
    <property type="match status" value="1"/>
</dbReference>
<evidence type="ECO:0000256" key="2">
    <source>
        <dbReference type="ARBA" id="ARBA00022475"/>
    </source>
</evidence>
<protein>
    <submittedName>
        <fullName evidence="8">Phosphatidylinositol mannoside acyltransferase</fullName>
    </submittedName>
</protein>
<keyword evidence="2" id="KW-1003">Cell membrane</keyword>
<evidence type="ECO:0000256" key="4">
    <source>
        <dbReference type="ARBA" id="ARBA00022679"/>
    </source>
</evidence>
<dbReference type="AlphaFoldDB" id="A0A366KC41"/>
<evidence type="ECO:0000313" key="8">
    <source>
        <dbReference type="EMBL" id="RBP99290.1"/>
    </source>
</evidence>
<organism evidence="8 9">
    <name type="scientific">Bifidobacterium xylocopae</name>
    <dbReference type="NCBI Taxonomy" id="2493119"/>
    <lineage>
        <taxon>Bacteria</taxon>
        <taxon>Bacillati</taxon>
        <taxon>Actinomycetota</taxon>
        <taxon>Actinomycetes</taxon>
        <taxon>Bifidobacteriales</taxon>
        <taxon>Bifidobacteriaceae</taxon>
        <taxon>Bifidobacterium</taxon>
    </lineage>
</organism>
<keyword evidence="5" id="KW-0472">Membrane</keyword>
<dbReference type="EMBL" id="PDCH01000007">
    <property type="protein sequence ID" value="RBP99290.1"/>
    <property type="molecule type" value="Genomic_DNA"/>
</dbReference>
<evidence type="ECO:0000256" key="6">
    <source>
        <dbReference type="ARBA" id="ARBA00023315"/>
    </source>
</evidence>
<evidence type="ECO:0000256" key="7">
    <source>
        <dbReference type="SAM" id="MobiDB-lite"/>
    </source>
</evidence>
<dbReference type="InterPro" id="IPR004960">
    <property type="entry name" value="LipA_acyltrans"/>
</dbReference>
<keyword evidence="6 8" id="KW-0012">Acyltransferase</keyword>
<dbReference type="PANTHER" id="PTHR30606:SF10">
    <property type="entry name" value="PHOSPHATIDYLINOSITOL MANNOSIDE ACYLTRANSFERASE"/>
    <property type="match status" value="1"/>
</dbReference>
<dbReference type="NCBIfam" id="NF005919">
    <property type="entry name" value="PRK07920.1"/>
    <property type="match status" value="1"/>
</dbReference>
<dbReference type="Proteomes" id="UP000252345">
    <property type="component" value="Unassembled WGS sequence"/>
</dbReference>
<feature type="compositionally biased region" description="Basic and acidic residues" evidence="7">
    <location>
        <begin position="327"/>
        <end position="336"/>
    </location>
</feature>
<keyword evidence="9" id="KW-1185">Reference proteome</keyword>
<comment type="caution">
    <text evidence="8">The sequence shown here is derived from an EMBL/GenBank/DDBJ whole genome shotgun (WGS) entry which is preliminary data.</text>
</comment>
<keyword evidence="4 8" id="KW-0808">Transferase</keyword>
<feature type="region of interest" description="Disordered" evidence="7">
    <location>
        <begin position="317"/>
        <end position="336"/>
    </location>
</feature>
<evidence type="ECO:0000256" key="1">
    <source>
        <dbReference type="ARBA" id="ARBA00004533"/>
    </source>
</evidence>
<evidence type="ECO:0000256" key="5">
    <source>
        <dbReference type="ARBA" id="ARBA00023136"/>
    </source>
</evidence>
<dbReference type="Pfam" id="PF03279">
    <property type="entry name" value="Lip_A_acyltrans"/>
    <property type="match status" value="1"/>
</dbReference>
<sequence>MVTKLLLVLMHHVGHVPEGVLRTLSNLAADLAWALHMGGVPQLERNLRHVMGPLPRVRLRQMSRESLRSYFAYFCEALTVGARTPDELMARVRTEGSGYPDPARSDIPFRSVPIAMGHQGNWDYAGFWAGHELGHVTTVAERLADQELLEAFVRIRTGLGMTILLTGQEGLIQRLTDRLHDAGQVVPLLADRDLSRNGVFVHAFDSVIRVAAGPAVLALDTDLPLYTVNMHRERLHGARRRRAKNPYGYVCRIDGPIDITPYRDLPRGQAVQRLTQAWVDQWAVNIRSHPQDWHMMQPIFVEDLDSSRLHNVPPQLREVMQSHGNRRREQEDGRDR</sequence>
<evidence type="ECO:0000256" key="3">
    <source>
        <dbReference type="ARBA" id="ARBA00022519"/>
    </source>
</evidence>
<dbReference type="RefSeq" id="WP_113853500.1">
    <property type="nucleotide sequence ID" value="NZ_PDCH01000007.1"/>
</dbReference>
<comment type="subcellular location">
    <subcellularLocation>
        <location evidence="1">Cell inner membrane</location>
    </subcellularLocation>
</comment>